<sequence length="264" mass="27879">MGVIDEQQPYPGPFGGQQIGIDGEGIKRRAHQLGCAQCGHGGLRRGHPDSRAQQHHLFVGRGEPSGSNPFGPTGEPAQPLQCKRVHPTFGAARQQVPQFGGETGGSQRGMQLHWPVPRTVFEFPGEQLADDAVLFGAGDEARRGATGALGGEPQHREGIGVHGAHQWFTDHPTYPGGQQRGGDGGACRGAELGRTGQQQNRFRIGAGGDVRDRGVDEQAALAGTRATEDAHHAAPAGLGQRLRGELGVRCGHDCITARGSDKWL</sequence>
<dbReference type="EMBL" id="LK021340">
    <property type="protein sequence ID" value="CDQ46098.1"/>
    <property type="molecule type" value="Genomic_DNA"/>
</dbReference>
<dbReference type="AlphaFoldDB" id="A0AAV2WQ03"/>
<feature type="region of interest" description="Disordered" evidence="1">
    <location>
        <begin position="1"/>
        <end position="21"/>
    </location>
</feature>
<name>A0AAV2WQ03_MYCNE</name>
<reference evidence="2" key="1">
    <citation type="submission" date="2014-05" db="EMBL/GenBank/DDBJ databases">
        <authorList>
            <person name="Urmite Genomes"/>
        </authorList>
    </citation>
    <scope>NUCLEOTIDE SEQUENCE</scope>
    <source>
        <strain evidence="2">DSM 44074</strain>
    </source>
</reference>
<evidence type="ECO:0000313" key="3">
    <source>
        <dbReference type="Proteomes" id="UP000028864"/>
    </source>
</evidence>
<organism evidence="2 3">
    <name type="scientific">Mycolicibacterium neoaurum</name>
    <name type="common">Mycobacterium neoaurum</name>
    <dbReference type="NCBI Taxonomy" id="1795"/>
    <lineage>
        <taxon>Bacteria</taxon>
        <taxon>Bacillati</taxon>
        <taxon>Actinomycetota</taxon>
        <taxon>Actinomycetes</taxon>
        <taxon>Mycobacteriales</taxon>
        <taxon>Mycobacteriaceae</taxon>
        <taxon>Mycolicibacterium</taxon>
    </lineage>
</organism>
<dbReference type="Proteomes" id="UP000028864">
    <property type="component" value="Unassembled WGS sequence"/>
</dbReference>
<accession>A0AAV2WQ03</accession>
<reference evidence="2" key="2">
    <citation type="submission" date="2015-09" db="EMBL/GenBank/DDBJ databases">
        <title>Draft genome sequence of Mycobacterium neoaurum DSM 44074.</title>
        <authorList>
            <person name="Croce O."/>
            <person name="Robert C."/>
            <person name="Raoult D."/>
            <person name="Drancourt M."/>
        </authorList>
    </citation>
    <scope>NUCLEOTIDE SEQUENCE</scope>
    <source>
        <strain evidence="2">DSM 44074</strain>
    </source>
</reference>
<protein>
    <submittedName>
        <fullName evidence="2">Uncharacterized protein</fullName>
    </submittedName>
</protein>
<evidence type="ECO:0000256" key="1">
    <source>
        <dbReference type="SAM" id="MobiDB-lite"/>
    </source>
</evidence>
<proteinExistence type="predicted"/>
<evidence type="ECO:0000313" key="2">
    <source>
        <dbReference type="EMBL" id="CDQ46098.1"/>
    </source>
</evidence>
<gene>
    <name evidence="2" type="ORF">BN1047_04002</name>
</gene>